<dbReference type="EMBL" id="LSNE01000007">
    <property type="protein sequence ID" value="KXI28298.1"/>
    <property type="molecule type" value="Genomic_DNA"/>
</dbReference>
<gene>
    <name evidence="4" type="ORF">AX660_18180</name>
</gene>
<name>A0A135ZZ89_9ALTE</name>
<dbReference type="SUPFAM" id="SSF56059">
    <property type="entry name" value="Glutathione synthetase ATP-binding domain-like"/>
    <property type="match status" value="1"/>
</dbReference>
<keyword evidence="1" id="KW-0464">Manganese</keyword>
<dbReference type="InterPro" id="IPR011761">
    <property type="entry name" value="ATP-grasp"/>
</dbReference>
<proteinExistence type="predicted"/>
<protein>
    <submittedName>
        <fullName evidence="4">Carboxylate--amine ligase</fullName>
    </submittedName>
</protein>
<dbReference type="Gene3D" id="3.30.1490.20">
    <property type="entry name" value="ATP-grasp fold, A domain"/>
    <property type="match status" value="1"/>
</dbReference>
<accession>A0A135ZZ89</accession>
<dbReference type="PROSITE" id="PS50975">
    <property type="entry name" value="ATP_GRASP"/>
    <property type="match status" value="1"/>
</dbReference>
<dbReference type="InterPro" id="IPR013651">
    <property type="entry name" value="ATP-grasp_RimK-type"/>
</dbReference>
<dbReference type="GO" id="GO:0046872">
    <property type="term" value="F:metal ion binding"/>
    <property type="evidence" value="ECO:0007669"/>
    <property type="project" value="InterPro"/>
</dbReference>
<dbReference type="PANTHER" id="PTHR21621">
    <property type="entry name" value="RIBOSOMAL PROTEIN S6 MODIFICATION PROTEIN"/>
    <property type="match status" value="1"/>
</dbReference>
<evidence type="ECO:0000313" key="5">
    <source>
        <dbReference type="Proteomes" id="UP000070299"/>
    </source>
</evidence>
<dbReference type="GO" id="GO:0018169">
    <property type="term" value="F:ribosomal S6-glutamic acid ligase activity"/>
    <property type="evidence" value="ECO:0007669"/>
    <property type="project" value="TreeGrafter"/>
</dbReference>
<dbReference type="Proteomes" id="UP000070299">
    <property type="component" value="Unassembled WGS sequence"/>
</dbReference>
<dbReference type="AlphaFoldDB" id="A0A135ZZ89"/>
<dbReference type="InterPro" id="IPR013815">
    <property type="entry name" value="ATP_grasp_subdomain_1"/>
</dbReference>
<dbReference type="GO" id="GO:0005524">
    <property type="term" value="F:ATP binding"/>
    <property type="evidence" value="ECO:0007669"/>
    <property type="project" value="UniProtKB-UniRule"/>
</dbReference>
<dbReference type="STRING" id="1799789.AX660_18180"/>
<keyword evidence="5" id="KW-1185">Reference proteome</keyword>
<dbReference type="OrthoDB" id="9800957at2"/>
<keyword evidence="2" id="KW-0067">ATP-binding</keyword>
<evidence type="ECO:0000259" key="3">
    <source>
        <dbReference type="PROSITE" id="PS50975"/>
    </source>
</evidence>
<dbReference type="GO" id="GO:0005737">
    <property type="term" value="C:cytoplasm"/>
    <property type="evidence" value="ECO:0007669"/>
    <property type="project" value="TreeGrafter"/>
</dbReference>
<reference evidence="5" key="1">
    <citation type="submission" date="2016-02" db="EMBL/GenBank/DDBJ databases">
        <authorList>
            <person name="Schultz-Johansen M."/>
            <person name="Glaring M.A."/>
            <person name="Bech P.K."/>
            <person name="Stougaard P."/>
        </authorList>
    </citation>
    <scope>NUCLEOTIDE SEQUENCE [LARGE SCALE GENOMIC DNA]</scope>
    <source>
        <strain evidence="5">S66</strain>
    </source>
</reference>
<evidence type="ECO:0000313" key="4">
    <source>
        <dbReference type="EMBL" id="KXI28298.1"/>
    </source>
</evidence>
<dbReference type="InterPro" id="IPR025839">
    <property type="entry name" value="RLAN_dom"/>
</dbReference>
<evidence type="ECO:0000256" key="2">
    <source>
        <dbReference type="PROSITE-ProRule" id="PRU00409"/>
    </source>
</evidence>
<comment type="caution">
    <text evidence="4">The sequence shown here is derived from an EMBL/GenBank/DDBJ whole genome shotgun (WGS) entry which is preliminary data.</text>
</comment>
<sequence>MFKTLVVVDHPLNLPDSELTIVNFEQYLAEYPKVGDPKIRIINLCDTEKYLSQGYYCSLLAEARQHKVLPSVNTINDLSLMPPKDQEWVEIPLGKSQIPSNPSEDEKEFLVFFGWTKVESLRKLAKFAFEKFPAPILKLSVVRDQHQTQLVCSAIGVNEIAPELWDQFAASLQHFTLKVWRNPPGRKRARWDMGILVNPDEKTPPSDAKAIQLFIKAASKVGIDAEVFTAAQSAQLYQYDALFIRETTSIKHHTYEMARKGEKEGMVVMDDPNSILRCCNKVFLHDAFSYHNISAPKTRFVSKSDGETIERLEAEFAYPIVLKLPESSFSLGVFKVKDRAEFAAKLELMLKQSALVLVQEYLYTEYDWRIGVLNGRAIYACRYFMARNHWQIYNHGSKRNNTGNFETIPTFEVPRAVLNTAIKSCEIVGNGLYGVDLKQVNDKVYVIEVNDNPNVDSKVEDKYLGDELYRVIMQEFADRLEYRGR</sequence>
<evidence type="ECO:0000256" key="1">
    <source>
        <dbReference type="ARBA" id="ARBA00023211"/>
    </source>
</evidence>
<dbReference type="GO" id="GO:0009432">
    <property type="term" value="P:SOS response"/>
    <property type="evidence" value="ECO:0007669"/>
    <property type="project" value="TreeGrafter"/>
</dbReference>
<dbReference type="Gene3D" id="3.30.470.20">
    <property type="entry name" value="ATP-grasp fold, B domain"/>
    <property type="match status" value="1"/>
</dbReference>
<keyword evidence="2" id="KW-0547">Nucleotide-binding</keyword>
<dbReference type="Pfam" id="PF14401">
    <property type="entry name" value="RLAN"/>
    <property type="match status" value="1"/>
</dbReference>
<feature type="domain" description="ATP-grasp" evidence="3">
    <location>
        <begin position="285"/>
        <end position="477"/>
    </location>
</feature>
<dbReference type="RefSeq" id="WP_068378448.1">
    <property type="nucleotide sequence ID" value="NZ_LSNE01000007.1"/>
</dbReference>
<keyword evidence="4" id="KW-0436">Ligase</keyword>
<dbReference type="PANTHER" id="PTHR21621:SF0">
    <property type="entry name" value="BETA-CITRYLGLUTAMATE SYNTHASE B-RELATED"/>
    <property type="match status" value="1"/>
</dbReference>
<dbReference type="Pfam" id="PF08443">
    <property type="entry name" value="RimK"/>
    <property type="match status" value="1"/>
</dbReference>
<organism evidence="4 5">
    <name type="scientific">Paraglaciecola hydrolytica</name>
    <dbReference type="NCBI Taxonomy" id="1799789"/>
    <lineage>
        <taxon>Bacteria</taxon>
        <taxon>Pseudomonadati</taxon>
        <taxon>Pseudomonadota</taxon>
        <taxon>Gammaproteobacteria</taxon>
        <taxon>Alteromonadales</taxon>
        <taxon>Alteromonadaceae</taxon>
        <taxon>Paraglaciecola</taxon>
    </lineage>
</organism>